<dbReference type="Proteomes" id="UP000597877">
    <property type="component" value="Unassembled WGS sequence"/>
</dbReference>
<evidence type="ECO:0000259" key="8">
    <source>
        <dbReference type="Pfam" id="PF01207"/>
    </source>
</evidence>
<dbReference type="Gene3D" id="3.20.20.70">
    <property type="entry name" value="Aldolase class I"/>
    <property type="match status" value="1"/>
</dbReference>
<evidence type="ECO:0000256" key="7">
    <source>
        <dbReference type="PIRNR" id="PIRNR006621"/>
    </source>
</evidence>
<dbReference type="PANTHER" id="PTHR45846:SF1">
    <property type="entry name" value="TRNA-DIHYDROURIDINE(47) SYNTHASE [NAD(P)(+)]-LIKE"/>
    <property type="match status" value="1"/>
</dbReference>
<dbReference type="PANTHER" id="PTHR45846">
    <property type="entry name" value="TRNA-DIHYDROURIDINE(47) SYNTHASE [NAD(P)(+)]-LIKE"/>
    <property type="match status" value="1"/>
</dbReference>
<keyword evidence="10" id="KW-1185">Reference proteome</keyword>
<evidence type="ECO:0000256" key="6">
    <source>
        <dbReference type="ARBA" id="ARBA00023002"/>
    </source>
</evidence>
<name>A0ABR7F1G7_9FIRM</name>
<keyword evidence="5" id="KW-0521">NADP</keyword>
<evidence type="ECO:0000313" key="9">
    <source>
        <dbReference type="EMBL" id="MBC5667457.1"/>
    </source>
</evidence>
<dbReference type="SUPFAM" id="SSF51395">
    <property type="entry name" value="FMN-linked oxidoreductases"/>
    <property type="match status" value="1"/>
</dbReference>
<comment type="caution">
    <text evidence="9">The sequence shown here is derived from an EMBL/GenBank/DDBJ whole genome shotgun (WGS) entry which is preliminary data.</text>
</comment>
<evidence type="ECO:0000256" key="4">
    <source>
        <dbReference type="ARBA" id="ARBA00022694"/>
    </source>
</evidence>
<dbReference type="EC" id="1.3.1.-" evidence="7"/>
<dbReference type="CDD" id="cd02801">
    <property type="entry name" value="DUS_like_FMN"/>
    <property type="match status" value="1"/>
</dbReference>
<evidence type="ECO:0000313" key="10">
    <source>
        <dbReference type="Proteomes" id="UP000597877"/>
    </source>
</evidence>
<dbReference type="EMBL" id="JACOOZ010000003">
    <property type="protein sequence ID" value="MBC5667457.1"/>
    <property type="molecule type" value="Genomic_DNA"/>
</dbReference>
<dbReference type="InterPro" id="IPR035587">
    <property type="entry name" value="DUS-like_FMN-bd"/>
</dbReference>
<keyword evidence="6 7" id="KW-0560">Oxidoreductase</keyword>
<feature type="domain" description="DUS-like FMN-binding" evidence="8">
    <location>
        <begin position="6"/>
        <end position="282"/>
    </location>
</feature>
<keyword evidence="4 7" id="KW-0819">tRNA processing</keyword>
<keyword evidence="2 7" id="KW-0285">Flavoprotein</keyword>
<evidence type="ECO:0000256" key="3">
    <source>
        <dbReference type="ARBA" id="ARBA00022643"/>
    </source>
</evidence>
<dbReference type="InterPro" id="IPR001269">
    <property type="entry name" value="DUS_fam"/>
</dbReference>
<comment type="cofactor">
    <cofactor evidence="1 7">
        <name>FMN</name>
        <dbReference type="ChEBI" id="CHEBI:58210"/>
    </cofactor>
</comment>
<comment type="similarity">
    <text evidence="7">Belongs to the dus family.</text>
</comment>
<evidence type="ECO:0000256" key="5">
    <source>
        <dbReference type="ARBA" id="ARBA00022857"/>
    </source>
</evidence>
<keyword evidence="3 7" id="KW-0288">FMN</keyword>
<evidence type="ECO:0000256" key="1">
    <source>
        <dbReference type="ARBA" id="ARBA00001917"/>
    </source>
</evidence>
<dbReference type="RefSeq" id="WP_186840234.1">
    <property type="nucleotide sequence ID" value="NZ_JACOOZ010000003.1"/>
</dbReference>
<dbReference type="PROSITE" id="PS01136">
    <property type="entry name" value="UPF0034"/>
    <property type="match status" value="1"/>
</dbReference>
<dbReference type="Pfam" id="PF01207">
    <property type="entry name" value="Dus"/>
    <property type="match status" value="1"/>
</dbReference>
<comment type="function">
    <text evidence="7">Catalyzes the synthesis of 5,6-dihydrouridine (D), a modified base found in the D-loop of most tRNAs, via the reduction of the C5-C6 double bond in target uridines.</text>
</comment>
<dbReference type="PIRSF" id="PIRSF006621">
    <property type="entry name" value="Dus"/>
    <property type="match status" value="1"/>
</dbReference>
<gene>
    <name evidence="9" type="ORF">H8S00_05600</name>
</gene>
<proteinExistence type="inferred from homology"/>
<protein>
    <recommendedName>
        <fullName evidence="7">tRNA-dihydrouridine synthase</fullName>
        <ecNumber evidence="7">1.3.1.-</ecNumber>
    </recommendedName>
</protein>
<evidence type="ECO:0000256" key="2">
    <source>
        <dbReference type="ARBA" id="ARBA00022630"/>
    </source>
</evidence>
<organism evidence="9 10">
    <name type="scientific">Eubacterium segne</name>
    <dbReference type="NCBI Taxonomy" id="2763045"/>
    <lineage>
        <taxon>Bacteria</taxon>
        <taxon>Bacillati</taxon>
        <taxon>Bacillota</taxon>
        <taxon>Clostridia</taxon>
        <taxon>Eubacteriales</taxon>
        <taxon>Eubacteriaceae</taxon>
        <taxon>Eubacterium</taxon>
    </lineage>
</organism>
<reference evidence="9 10" key="1">
    <citation type="submission" date="2020-08" db="EMBL/GenBank/DDBJ databases">
        <title>Genome public.</title>
        <authorList>
            <person name="Liu C."/>
            <person name="Sun Q."/>
        </authorList>
    </citation>
    <scope>NUCLEOTIDE SEQUENCE [LARGE SCALE GENOMIC DNA]</scope>
    <source>
        <strain evidence="9 10">BX4</strain>
    </source>
</reference>
<sequence>MKFYFAPLEGVTGFTYRNAFADLFGGVDKYYAPFISPCVNDKLKGKEIRDILPENNSGKVNLVPQILTNRADYFIKATKQIMDMGYTKEININIGCPSGTVVAKNKGSGFLRDTDAMDRFFEEIFNWRDSDESGLDISVKTRIGVNDAEGFSEIMEVYNQYPISELTIHPRTRKQMYRDTPDMKAFDYAVKVSRNPLCYNGDIRTVMDYENFAKKYNVEAVMIGRGLIANPQLVNEIKGQEKLTKEMLKQYHDRLYRDFEKIMKADKHLLFKMKEFWNYVSWNFEDENKCAKLVRKCQNLYKYNLAVEEIFGTMELK</sequence>
<dbReference type="InterPro" id="IPR018517">
    <property type="entry name" value="tRNA_hU_synthase_CS"/>
</dbReference>
<accession>A0ABR7F1G7</accession>
<dbReference type="InterPro" id="IPR013785">
    <property type="entry name" value="Aldolase_TIM"/>
</dbReference>